<dbReference type="InterPro" id="IPR044861">
    <property type="entry name" value="IPNS-like_FE2OG_OXY"/>
</dbReference>
<feature type="domain" description="Fe2OG dioxygenase" evidence="2">
    <location>
        <begin position="624"/>
        <end position="742"/>
    </location>
</feature>
<name>A0A812J4E3_9DINO</name>
<proteinExistence type="predicted"/>
<dbReference type="PROSITE" id="PS51471">
    <property type="entry name" value="FE2OG_OXY"/>
    <property type="match status" value="2"/>
</dbReference>
<organism evidence="3 4">
    <name type="scientific">Symbiodinium necroappetens</name>
    <dbReference type="NCBI Taxonomy" id="1628268"/>
    <lineage>
        <taxon>Eukaryota</taxon>
        <taxon>Sar</taxon>
        <taxon>Alveolata</taxon>
        <taxon>Dinophyceae</taxon>
        <taxon>Suessiales</taxon>
        <taxon>Symbiodiniaceae</taxon>
        <taxon>Symbiodinium</taxon>
    </lineage>
</organism>
<reference evidence="3" key="1">
    <citation type="submission" date="2021-02" db="EMBL/GenBank/DDBJ databases">
        <authorList>
            <person name="Dougan E. K."/>
            <person name="Rhodes N."/>
            <person name="Thang M."/>
            <person name="Chan C."/>
        </authorList>
    </citation>
    <scope>NUCLEOTIDE SEQUENCE</scope>
</reference>
<dbReference type="AlphaFoldDB" id="A0A812J4E3"/>
<gene>
    <name evidence="3" type="primary">GA20OX3</name>
    <name evidence="3" type="ORF">SNEC2469_LOCUS1086</name>
</gene>
<feature type="domain" description="Fe2OG dioxygenase" evidence="2">
    <location>
        <begin position="211"/>
        <end position="339"/>
    </location>
</feature>
<dbReference type="EMBL" id="CAJNJA010005420">
    <property type="protein sequence ID" value="CAE7190048.1"/>
    <property type="molecule type" value="Genomic_DNA"/>
</dbReference>
<feature type="signal peptide" evidence="1">
    <location>
        <begin position="1"/>
        <end position="17"/>
    </location>
</feature>
<dbReference type="Proteomes" id="UP000601435">
    <property type="component" value="Unassembled WGS sequence"/>
</dbReference>
<dbReference type="PANTHER" id="PTHR47990">
    <property type="entry name" value="2-OXOGLUTARATE (2OG) AND FE(II)-DEPENDENT OXYGENASE SUPERFAMILY PROTEIN-RELATED"/>
    <property type="match status" value="1"/>
</dbReference>
<dbReference type="OrthoDB" id="288590at2759"/>
<evidence type="ECO:0000313" key="4">
    <source>
        <dbReference type="Proteomes" id="UP000601435"/>
    </source>
</evidence>
<dbReference type="InterPro" id="IPR027443">
    <property type="entry name" value="IPNS-like_sf"/>
</dbReference>
<dbReference type="SUPFAM" id="SSF51197">
    <property type="entry name" value="Clavaminate synthase-like"/>
    <property type="match status" value="2"/>
</dbReference>
<dbReference type="InterPro" id="IPR005123">
    <property type="entry name" value="Oxoglu/Fe-dep_dioxygenase_dom"/>
</dbReference>
<dbReference type="InterPro" id="IPR026992">
    <property type="entry name" value="DIOX_N"/>
</dbReference>
<dbReference type="InterPro" id="IPR050231">
    <property type="entry name" value="Iron_ascorbate_oxido_reductase"/>
</dbReference>
<accession>A0A812J4E3</accession>
<feature type="chain" id="PRO_5032846368" evidence="1">
    <location>
        <begin position="18"/>
        <end position="803"/>
    </location>
</feature>
<dbReference type="Pfam" id="PF14226">
    <property type="entry name" value="DIOX_N"/>
    <property type="match status" value="2"/>
</dbReference>
<evidence type="ECO:0000259" key="2">
    <source>
        <dbReference type="PROSITE" id="PS51471"/>
    </source>
</evidence>
<evidence type="ECO:0000256" key="1">
    <source>
        <dbReference type="SAM" id="SignalP"/>
    </source>
</evidence>
<protein>
    <submittedName>
        <fullName evidence="3">GA20OX3 protein</fullName>
    </submittedName>
</protein>
<dbReference type="Pfam" id="PF03171">
    <property type="entry name" value="2OG-FeII_Oxy"/>
    <property type="match status" value="2"/>
</dbReference>
<dbReference type="Gene3D" id="2.60.120.330">
    <property type="entry name" value="B-lactam Antibiotic, Isopenicillin N Synthase, Chain"/>
    <property type="match status" value="2"/>
</dbReference>
<comment type="caution">
    <text evidence="3">The sequence shown here is derived from an EMBL/GenBank/DDBJ whole genome shotgun (WGS) entry which is preliminary data.</text>
</comment>
<sequence>MALLLLRACLLFQLSWAKHAEIEQVSIAAFRHGNEAEREAQVASLRRAFARQGMVTLVDTGVPEGIVAEALVKSRQFFSLPQETKAQFAEPSGYPPRSYGSVTTPRGKYYKVQQEDGRGGILNEWLFVRNTTALIDASDPYYSSDEGREFYSPETKHPEQQLWPKEVPGLQAATAAFYHEVEELSKTMYELFVVALGLAPDFFLQRARRAPIWPVTIAHYPPQETEPEADRARIQPHWDRTLFSLITTSDVGDEESEGGLQILVDSDTGEGVDGRAQVEGRNVEWQQVVRPKNGFVVNVGEMMSRWSNGRMKHVVHRVPNPSPGRDRLGRISLMAFVLPDYDAVVECIHCPKDGSEPLYEKTWVGEMMNWGSKLPVYNQTKMELMRKAQGLYTNLGVQTKLGDPTDVKALEARMAREAHTEEISLLSGVPEAKSIQVVDVALLVNGSAAEQLQKAKELSAAFESTGFAVITGHGVPEEVVNDIRSSAYKFFRQPVAEKRKHDKGKGYGFGGYVKQQENGAQLLGDFSRPNDAVESLTAGLAGLAGGVEALQMEKVRKEDSEGSRVCHVKDLSGCEMEEGTPEVVSRPATEFLRGCERVSRLVATALKLSLGATEEEVDMVMTPSGGGLRLAYYPSVHPEAAADDLMGYGSHIDSGGVTVIALDPANTRGLQVDVSDRVGSTGKEEDRNWVDVPFVPNAFVLNVGALLSRWTGGRWKASVHRVLANRNPHHERLSIITGALSPKIDAPPFAGFAATKPTLPPVPAREFLTTRVDLHRPEYREERGLNSPEALAAESEKIRELQI</sequence>
<keyword evidence="4" id="KW-1185">Reference proteome</keyword>
<keyword evidence="1" id="KW-0732">Signal</keyword>
<evidence type="ECO:0000313" key="3">
    <source>
        <dbReference type="EMBL" id="CAE7190048.1"/>
    </source>
</evidence>